<name>A0A1E3HCX5_9TREE</name>
<dbReference type="OrthoDB" id="10263073at2759"/>
<protein>
    <recommendedName>
        <fullName evidence="3">Cupin type-1 domain-containing protein</fullName>
    </recommendedName>
</protein>
<reference evidence="1 2" key="1">
    <citation type="submission" date="2016-06" db="EMBL/GenBank/DDBJ databases">
        <title>Evolution of pathogenesis and genome organization in the Tremellales.</title>
        <authorList>
            <person name="Cuomo C."/>
            <person name="Litvintseva A."/>
            <person name="Heitman J."/>
            <person name="Chen Y."/>
            <person name="Sun S."/>
            <person name="Springer D."/>
            <person name="Dromer F."/>
            <person name="Young S."/>
            <person name="Zeng Q."/>
            <person name="Chapman S."/>
            <person name="Gujja S."/>
            <person name="Saif S."/>
            <person name="Birren B."/>
        </authorList>
    </citation>
    <scope>NUCLEOTIDE SEQUENCE [LARGE SCALE GENOMIC DNA]</scope>
    <source>
        <strain evidence="1 2">CBS 6039</strain>
    </source>
</reference>
<dbReference type="RefSeq" id="XP_018990060.1">
    <property type="nucleotide sequence ID" value="XM_019142417.1"/>
</dbReference>
<dbReference type="Gene3D" id="2.60.120.10">
    <property type="entry name" value="Jelly Rolls"/>
    <property type="match status" value="1"/>
</dbReference>
<gene>
    <name evidence="1" type="ORF">L202_07643</name>
</gene>
<evidence type="ECO:0000313" key="2">
    <source>
        <dbReference type="Proteomes" id="UP000094065"/>
    </source>
</evidence>
<dbReference type="SUPFAM" id="SSF51182">
    <property type="entry name" value="RmlC-like cupins"/>
    <property type="match status" value="1"/>
</dbReference>
<sequence>MPSPTTPHHPLLKADEIETAPWRTLAHSLKPEAVRTQFSMSDAVGMKNIAVHKSRLEPGKESCLNHYHLNDSEWIYILSGTGTLILIDASPSLLSQHSLPPGVSLSGPIPPPPKPEDMHREERAVGPGDFVGFEGGGGAARYSHSMIAGPGGLEYLLGGVKTSPNVCAYPEIGRTLVFERGEGPEGPKLERSVIREHRG</sequence>
<dbReference type="InterPro" id="IPR014710">
    <property type="entry name" value="RmlC-like_jellyroll"/>
</dbReference>
<dbReference type="Proteomes" id="UP000094065">
    <property type="component" value="Unassembled WGS sequence"/>
</dbReference>
<accession>A0A1E3HCX5</accession>
<dbReference type="GeneID" id="30158952"/>
<evidence type="ECO:0008006" key="3">
    <source>
        <dbReference type="Google" id="ProtNLM"/>
    </source>
</evidence>
<dbReference type="InterPro" id="IPR011051">
    <property type="entry name" value="RmlC_Cupin_sf"/>
</dbReference>
<organism evidence="1 2">
    <name type="scientific">Cryptococcus amylolentus CBS 6039</name>
    <dbReference type="NCBI Taxonomy" id="1295533"/>
    <lineage>
        <taxon>Eukaryota</taxon>
        <taxon>Fungi</taxon>
        <taxon>Dikarya</taxon>
        <taxon>Basidiomycota</taxon>
        <taxon>Agaricomycotina</taxon>
        <taxon>Tremellomycetes</taxon>
        <taxon>Tremellales</taxon>
        <taxon>Cryptococcaceae</taxon>
        <taxon>Cryptococcus</taxon>
    </lineage>
</organism>
<evidence type="ECO:0000313" key="1">
    <source>
        <dbReference type="EMBL" id="ODN74198.1"/>
    </source>
</evidence>
<proteinExistence type="predicted"/>
<dbReference type="AlphaFoldDB" id="A0A1E3HCX5"/>
<comment type="caution">
    <text evidence="1">The sequence shown here is derived from an EMBL/GenBank/DDBJ whole genome shotgun (WGS) entry which is preliminary data.</text>
</comment>
<keyword evidence="2" id="KW-1185">Reference proteome</keyword>
<dbReference type="EMBL" id="AWGJ01000012">
    <property type="protein sequence ID" value="ODN74198.1"/>
    <property type="molecule type" value="Genomic_DNA"/>
</dbReference>